<dbReference type="EMBL" id="CABFOC020000003">
    <property type="protein sequence ID" value="CAH0043427.1"/>
    <property type="molecule type" value="Genomic_DNA"/>
</dbReference>
<accession>A0A9N9W824</accession>
<reference evidence="3" key="1">
    <citation type="submission" date="2019-06" db="EMBL/GenBank/DDBJ databases">
        <authorList>
            <person name="Broberg M."/>
        </authorList>
    </citation>
    <scope>NUCLEOTIDE SEQUENCE [LARGE SCALE GENOMIC DNA]</scope>
</reference>
<protein>
    <recommendedName>
        <fullName evidence="1">Aminoglycoside phosphotransferase domain-containing protein</fullName>
    </recommendedName>
</protein>
<dbReference type="InterPro" id="IPR011009">
    <property type="entry name" value="Kinase-like_dom_sf"/>
</dbReference>
<evidence type="ECO:0000313" key="2">
    <source>
        <dbReference type="EMBL" id="CAH0043427.1"/>
    </source>
</evidence>
<feature type="domain" description="Aminoglycoside phosphotransferase" evidence="1">
    <location>
        <begin position="103"/>
        <end position="320"/>
    </location>
</feature>
<organism evidence="2 3">
    <name type="scientific">Clonostachys solani</name>
    <dbReference type="NCBI Taxonomy" id="160281"/>
    <lineage>
        <taxon>Eukaryota</taxon>
        <taxon>Fungi</taxon>
        <taxon>Dikarya</taxon>
        <taxon>Ascomycota</taxon>
        <taxon>Pezizomycotina</taxon>
        <taxon>Sordariomycetes</taxon>
        <taxon>Hypocreomycetidae</taxon>
        <taxon>Hypocreales</taxon>
        <taxon>Bionectriaceae</taxon>
        <taxon>Clonostachys</taxon>
    </lineage>
</organism>
<gene>
    <name evidence="2" type="ORF">CSOL1703_00009358</name>
</gene>
<dbReference type="Proteomes" id="UP000775872">
    <property type="component" value="Unassembled WGS sequence"/>
</dbReference>
<reference evidence="2 3" key="2">
    <citation type="submission" date="2021-10" db="EMBL/GenBank/DDBJ databases">
        <authorList>
            <person name="Piombo E."/>
        </authorList>
    </citation>
    <scope>NUCLEOTIDE SEQUENCE [LARGE SCALE GENOMIC DNA]</scope>
</reference>
<proteinExistence type="predicted"/>
<dbReference type="PANTHER" id="PTHR21310:SF15">
    <property type="entry name" value="AMINOGLYCOSIDE PHOSPHOTRANSFERASE DOMAIN-CONTAINING PROTEIN"/>
    <property type="match status" value="1"/>
</dbReference>
<dbReference type="OrthoDB" id="10003767at2759"/>
<comment type="caution">
    <text evidence="2">The sequence shown here is derived from an EMBL/GenBank/DDBJ whole genome shotgun (WGS) entry which is preliminary data.</text>
</comment>
<dbReference type="InterPro" id="IPR002575">
    <property type="entry name" value="Aminoglycoside_PTrfase"/>
</dbReference>
<dbReference type="InterPro" id="IPR051678">
    <property type="entry name" value="AGP_Transferase"/>
</dbReference>
<sequence>MANADEVKAFDESIDAIDTPTDDLASEDEPDMFAPVLASIDLQQLSRAASQVRPAFADQLPSVGAPIRGSFNILFPLHFEDGMRWLAKVPVNGVAGKWDQLSADAMISEVNTMRLLNRETTIPLPEVFGFSSTTDNDVKCPYILLSFISSMSLYDVWFGHHLSGVDMETTHARRVRALSDIGAAMSQLGKFSFDSSGFVKFDEEGNPSGVGRSRCLDHQQMLDRWQIHEDDSEDPIYVEVPAFEDPQQQYNFFLDLHPRTKPFARGVSLLLKELIKCIPEPINDKPFVLAHPDFDIQNFLVSEDGQLLGIIDWDGVCCSARSYGNEAYPGWLTRDWDPSMYGYHESMDEGEEPVGCWEDSPEALQRYRIVYDEIMSKFREKDAGISLTRISLITESLIIAAGDPMCRHGIIHKIIDEISMVLELAESLNFTDLAEAFAEDSVGEEVRDTLERGMKKLFQDAL</sequence>
<evidence type="ECO:0000313" key="3">
    <source>
        <dbReference type="Proteomes" id="UP000775872"/>
    </source>
</evidence>
<dbReference type="SUPFAM" id="SSF56112">
    <property type="entry name" value="Protein kinase-like (PK-like)"/>
    <property type="match status" value="1"/>
</dbReference>
<dbReference type="AlphaFoldDB" id="A0A9N9W824"/>
<dbReference type="Gene3D" id="3.90.1200.10">
    <property type="match status" value="1"/>
</dbReference>
<name>A0A9N9W824_9HYPO</name>
<dbReference type="PANTHER" id="PTHR21310">
    <property type="entry name" value="AMINOGLYCOSIDE PHOSPHOTRANSFERASE-RELATED-RELATED"/>
    <property type="match status" value="1"/>
</dbReference>
<evidence type="ECO:0000259" key="1">
    <source>
        <dbReference type="Pfam" id="PF01636"/>
    </source>
</evidence>
<keyword evidence="3" id="KW-1185">Reference proteome</keyword>
<dbReference type="Pfam" id="PF01636">
    <property type="entry name" value="APH"/>
    <property type="match status" value="1"/>
</dbReference>